<accession>A0A507CQS1</accession>
<dbReference type="InterPro" id="IPR003196">
    <property type="entry name" value="TFIIF_beta"/>
</dbReference>
<keyword evidence="6" id="KW-0804">Transcription</keyword>
<evidence type="ECO:0000256" key="2">
    <source>
        <dbReference type="ARBA" id="ARBA00009543"/>
    </source>
</evidence>
<dbReference type="FunFam" id="1.10.10.10:FF:000035">
    <property type="entry name" value="General transcription factor IIF subunit 2"/>
    <property type="match status" value="1"/>
</dbReference>
<evidence type="ECO:0000256" key="10">
    <source>
        <dbReference type="SAM" id="MobiDB-lite"/>
    </source>
</evidence>
<evidence type="ECO:0000313" key="15">
    <source>
        <dbReference type="Proteomes" id="UP000317494"/>
    </source>
</evidence>
<evidence type="ECO:0000313" key="14">
    <source>
        <dbReference type="EMBL" id="TPX45415.1"/>
    </source>
</evidence>
<dbReference type="Pfam" id="PF17683">
    <property type="entry name" value="TFIIF_beta_N"/>
    <property type="match status" value="1"/>
</dbReference>
<dbReference type="EMBL" id="QEAM01000317">
    <property type="protein sequence ID" value="TPX41502.1"/>
    <property type="molecule type" value="Genomic_DNA"/>
</dbReference>
<dbReference type="InterPro" id="IPR040450">
    <property type="entry name" value="TFIIF_beta_HTH"/>
</dbReference>
<keyword evidence="5" id="KW-0238">DNA-binding</keyword>
<evidence type="ECO:0000256" key="6">
    <source>
        <dbReference type="ARBA" id="ARBA00023163"/>
    </source>
</evidence>
<comment type="subcellular location">
    <subcellularLocation>
        <location evidence="1">Nucleus</location>
    </subcellularLocation>
</comment>
<dbReference type="GO" id="GO:0003677">
    <property type="term" value="F:DNA binding"/>
    <property type="evidence" value="ECO:0007669"/>
    <property type="project" value="UniProtKB-KW"/>
</dbReference>
<evidence type="ECO:0000256" key="7">
    <source>
        <dbReference type="ARBA" id="ARBA00023242"/>
    </source>
</evidence>
<evidence type="ECO:0000259" key="12">
    <source>
        <dbReference type="Pfam" id="PF17683"/>
    </source>
</evidence>
<dbReference type="VEuPathDB" id="FungiDB:SeMB42_g04019"/>
<evidence type="ECO:0000313" key="16">
    <source>
        <dbReference type="Proteomes" id="UP000320475"/>
    </source>
</evidence>
<sequence length="317" mass="35616">MNPFHYSNVQIKPGHHDAELDGIDFDDGDIDDDGDLIQVKPELILPNSCDPGSSVHKNTIKTEPETTGTIRTDQSQHPIWLLKVPKFFTQECQAAFEKGGVELGKIVEHDVPKGAPRKLTLSVADADWSHRLPRRYNLNITQARPRGLHAFTIDPESKAATALVGHVVMEGIAVPIPDERFRALKRERLVKHTEPRKKIELVSKQAAREAEAIGLQGSISRDAMSKQVAAKKTRLERAEAMPKHDLRKELFAAFSEHEFWNFLGLERRTRQPPTWLRESLSEIATVTSGGQYHGLWRLKPEYRIHRDASAAAGDQAS</sequence>
<dbReference type="GO" id="GO:0005674">
    <property type="term" value="C:transcription factor TFIIF complex"/>
    <property type="evidence" value="ECO:0007669"/>
    <property type="project" value="InterPro"/>
</dbReference>
<dbReference type="SUPFAM" id="SSF50916">
    <property type="entry name" value="Rap30/74 interaction domains"/>
    <property type="match status" value="1"/>
</dbReference>
<evidence type="ECO:0000256" key="8">
    <source>
        <dbReference type="ARBA" id="ARBA00081473"/>
    </source>
</evidence>
<evidence type="ECO:0000256" key="4">
    <source>
        <dbReference type="ARBA" id="ARBA00023015"/>
    </source>
</evidence>
<dbReference type="Proteomes" id="UP000317494">
    <property type="component" value="Unassembled WGS sequence"/>
</dbReference>
<feature type="domain" description="TFIIF beta subunit N-terminal" evidence="12">
    <location>
        <begin position="77"/>
        <end position="162"/>
    </location>
</feature>
<reference evidence="15 16" key="1">
    <citation type="journal article" date="2019" name="Sci. Rep.">
        <title>Comparative genomics of chytrid fungi reveal insights into the obligate biotrophic and pathogenic lifestyle of Synchytrium endobioticum.</title>
        <authorList>
            <person name="van de Vossenberg B.T.L.H."/>
            <person name="Warris S."/>
            <person name="Nguyen H.D.T."/>
            <person name="van Gent-Pelzer M.P.E."/>
            <person name="Joly D.L."/>
            <person name="van de Geest H.C."/>
            <person name="Bonants P.J.M."/>
            <person name="Smith D.S."/>
            <person name="Levesque C.A."/>
            <person name="van der Lee T.A.J."/>
        </authorList>
    </citation>
    <scope>NUCLEOTIDE SEQUENCE [LARGE SCALE GENOMIC DNA]</scope>
    <source>
        <strain evidence="13 16">LEV6574</strain>
        <strain evidence="14 15">MB42</strain>
    </source>
</reference>
<dbReference type="SUPFAM" id="SSF46785">
    <property type="entry name" value="Winged helix' DNA-binding domain"/>
    <property type="match status" value="1"/>
</dbReference>
<evidence type="ECO:0000256" key="3">
    <source>
        <dbReference type="ARBA" id="ARBA00021453"/>
    </source>
</evidence>
<evidence type="ECO:0000259" key="11">
    <source>
        <dbReference type="Pfam" id="PF02270"/>
    </source>
</evidence>
<dbReference type="InterPro" id="IPR040504">
    <property type="entry name" value="TFIIF_beta_N"/>
</dbReference>
<dbReference type="GO" id="GO:0006367">
    <property type="term" value="P:transcription initiation at RNA polymerase II promoter"/>
    <property type="evidence" value="ECO:0007669"/>
    <property type="project" value="InterPro"/>
</dbReference>
<dbReference type="PANTHER" id="PTHR10445:SF0">
    <property type="entry name" value="GENERAL TRANSCRIPTION FACTOR IIF SUBUNIT 2"/>
    <property type="match status" value="1"/>
</dbReference>
<comment type="similarity">
    <text evidence="2">Belongs to the TFIIF beta subunit family.</text>
</comment>
<feature type="domain" description="TFIIF beta subunit HTH" evidence="11">
    <location>
        <begin position="241"/>
        <end position="303"/>
    </location>
</feature>
<dbReference type="InterPro" id="IPR036390">
    <property type="entry name" value="WH_DNA-bd_sf"/>
</dbReference>
<organism evidence="13 16">
    <name type="scientific">Synchytrium endobioticum</name>
    <dbReference type="NCBI Taxonomy" id="286115"/>
    <lineage>
        <taxon>Eukaryota</taxon>
        <taxon>Fungi</taxon>
        <taxon>Fungi incertae sedis</taxon>
        <taxon>Chytridiomycota</taxon>
        <taxon>Chytridiomycota incertae sedis</taxon>
        <taxon>Chytridiomycetes</taxon>
        <taxon>Synchytriales</taxon>
        <taxon>Synchytriaceae</taxon>
        <taxon>Synchytrium</taxon>
    </lineage>
</organism>
<protein>
    <recommendedName>
        <fullName evidence="3">Transcription initiation factor IIF subunit beta</fullName>
    </recommendedName>
    <alternativeName>
        <fullName evidence="9">TFIIF medium subunit</fullName>
    </alternativeName>
    <alternativeName>
        <fullName evidence="8">TFIIF-beta</fullName>
    </alternativeName>
</protein>
<dbReference type="Pfam" id="PF02270">
    <property type="entry name" value="TFIIF_beta"/>
    <property type="match status" value="1"/>
</dbReference>
<evidence type="ECO:0000256" key="1">
    <source>
        <dbReference type="ARBA" id="ARBA00004123"/>
    </source>
</evidence>
<comment type="caution">
    <text evidence="13">The sequence shown here is derived from an EMBL/GenBank/DDBJ whole genome shotgun (WGS) entry which is preliminary data.</text>
</comment>
<dbReference type="InterPro" id="IPR011039">
    <property type="entry name" value="TFIIF_interaction"/>
</dbReference>
<gene>
    <name evidence="13" type="ORF">SeLEV6574_g06058</name>
    <name evidence="14" type="ORF">SeMB42_g04019</name>
</gene>
<dbReference type="AlphaFoldDB" id="A0A507CQS1"/>
<name>A0A507CQS1_9FUNG</name>
<keyword evidence="4" id="KW-0805">Transcription regulation</keyword>
<dbReference type="Gene3D" id="1.10.10.10">
    <property type="entry name" value="Winged helix-like DNA-binding domain superfamily/Winged helix DNA-binding domain"/>
    <property type="match status" value="1"/>
</dbReference>
<dbReference type="InterPro" id="IPR036388">
    <property type="entry name" value="WH-like_DNA-bd_sf"/>
</dbReference>
<evidence type="ECO:0000256" key="9">
    <source>
        <dbReference type="ARBA" id="ARBA00081863"/>
    </source>
</evidence>
<feature type="region of interest" description="Disordered" evidence="10">
    <location>
        <begin position="48"/>
        <end position="73"/>
    </location>
</feature>
<dbReference type="OrthoDB" id="26094at2759"/>
<dbReference type="EMBL" id="QEAN01000154">
    <property type="protein sequence ID" value="TPX45415.1"/>
    <property type="molecule type" value="Genomic_DNA"/>
</dbReference>
<keyword evidence="7" id="KW-0539">Nucleus</keyword>
<dbReference type="PANTHER" id="PTHR10445">
    <property type="entry name" value="GENERAL TRANSCRIPTION FACTOR IIF SUBUNIT 2"/>
    <property type="match status" value="1"/>
</dbReference>
<proteinExistence type="inferred from homology"/>
<evidence type="ECO:0000313" key="13">
    <source>
        <dbReference type="EMBL" id="TPX41502.1"/>
    </source>
</evidence>
<dbReference type="Proteomes" id="UP000320475">
    <property type="component" value="Unassembled WGS sequence"/>
</dbReference>
<keyword evidence="15" id="KW-1185">Reference proteome</keyword>
<dbReference type="STRING" id="286115.A0A507CQS1"/>
<evidence type="ECO:0000256" key="5">
    <source>
        <dbReference type="ARBA" id="ARBA00023125"/>
    </source>
</evidence>